<keyword evidence="2" id="KW-1185">Reference proteome</keyword>
<evidence type="ECO:0000313" key="2">
    <source>
        <dbReference type="Proteomes" id="UP001158576"/>
    </source>
</evidence>
<name>A0ABN7SHH3_OIKDI</name>
<accession>A0ABN7SHH3</accession>
<organism evidence="1 2">
    <name type="scientific">Oikopleura dioica</name>
    <name type="common">Tunicate</name>
    <dbReference type="NCBI Taxonomy" id="34765"/>
    <lineage>
        <taxon>Eukaryota</taxon>
        <taxon>Metazoa</taxon>
        <taxon>Chordata</taxon>
        <taxon>Tunicata</taxon>
        <taxon>Appendicularia</taxon>
        <taxon>Copelata</taxon>
        <taxon>Oikopleuridae</taxon>
        <taxon>Oikopleura</taxon>
    </lineage>
</organism>
<gene>
    <name evidence="1" type="ORF">OKIOD_LOCUS6850</name>
</gene>
<evidence type="ECO:0000313" key="1">
    <source>
        <dbReference type="EMBL" id="CAG5097924.1"/>
    </source>
</evidence>
<proteinExistence type="predicted"/>
<reference evidence="1 2" key="1">
    <citation type="submission" date="2021-04" db="EMBL/GenBank/DDBJ databases">
        <authorList>
            <person name="Bliznina A."/>
        </authorList>
    </citation>
    <scope>NUCLEOTIDE SEQUENCE [LARGE SCALE GENOMIC DNA]</scope>
</reference>
<dbReference type="Proteomes" id="UP001158576">
    <property type="component" value="Chromosome XSR"/>
</dbReference>
<dbReference type="EMBL" id="OU015569">
    <property type="protein sequence ID" value="CAG5097924.1"/>
    <property type="molecule type" value="Genomic_DNA"/>
</dbReference>
<protein>
    <submittedName>
        <fullName evidence="1">Oidioi.mRNA.OKI2018_I69.XSR.g15292.t1.cds</fullName>
    </submittedName>
</protein>
<sequence>MRQQLSKRVLSVPFFTARPRGGAQNPTPENMNWNTYQSAVWAREDTDIKLDGSTLADNFRLPRFNRLGKKPGDAVHYHEPQLDGWQHKVDLNYNVGWSRLRIPGPVDPVNWRPVTSEEEDLFHKRREHAAKTRRKFWNWRYNPKTEGYFSEAWSDRRVTQQDWSNSQWFRMTSNQYWNSTYWLLANTCRFIMIMWAIYEYNRWHQHNSKYGRPYAPATDGANWEIEVIDMDRGNYTPIGSFAQGQYTPFTPESS</sequence>